<dbReference type="GO" id="GO:0005524">
    <property type="term" value="F:ATP binding"/>
    <property type="evidence" value="ECO:0007669"/>
    <property type="project" value="UniProtKB-KW"/>
</dbReference>
<evidence type="ECO:0000256" key="2">
    <source>
        <dbReference type="SAM" id="MobiDB-lite"/>
    </source>
</evidence>
<dbReference type="InterPro" id="IPR001789">
    <property type="entry name" value="Sig_transdc_resp-reg_receiver"/>
</dbReference>
<dbReference type="GO" id="GO:0000160">
    <property type="term" value="P:phosphorelay signal transduction system"/>
    <property type="evidence" value="ECO:0007669"/>
    <property type="project" value="InterPro"/>
</dbReference>
<dbReference type="Pfam" id="PF01627">
    <property type="entry name" value="Hpt"/>
    <property type="match status" value="1"/>
</dbReference>
<dbReference type="Gene3D" id="3.40.50.2300">
    <property type="match status" value="1"/>
</dbReference>
<evidence type="ECO:0008006" key="6">
    <source>
        <dbReference type="Google" id="ProtNLM"/>
    </source>
</evidence>
<dbReference type="CDD" id="cd17546">
    <property type="entry name" value="REC_hyHK_CKI1_RcsC-like"/>
    <property type="match status" value="1"/>
</dbReference>
<dbReference type="InterPro" id="IPR009875">
    <property type="entry name" value="PilZ_domain"/>
</dbReference>
<dbReference type="PROSITE" id="PS50110">
    <property type="entry name" value="RESPONSE_REGULATORY"/>
    <property type="match status" value="1"/>
</dbReference>
<dbReference type="EMBL" id="BARS01009928">
    <property type="protein sequence ID" value="GAF81553.1"/>
    <property type="molecule type" value="Genomic_DNA"/>
</dbReference>
<dbReference type="Pfam" id="PF07238">
    <property type="entry name" value="PilZ"/>
    <property type="match status" value="1"/>
</dbReference>
<dbReference type="SUPFAM" id="SSF47226">
    <property type="entry name" value="Histidine-containing phosphotransfer domain, HPT domain"/>
    <property type="match status" value="1"/>
</dbReference>
<feature type="non-terminal residue" evidence="5">
    <location>
        <position position="1"/>
    </location>
</feature>
<dbReference type="AlphaFoldDB" id="X0SKE8"/>
<evidence type="ECO:0000259" key="4">
    <source>
        <dbReference type="PROSITE" id="PS50894"/>
    </source>
</evidence>
<gene>
    <name evidence="5" type="ORF">S01H1_18552</name>
</gene>
<proteinExistence type="predicted"/>
<dbReference type="PANTHER" id="PTHR45339">
    <property type="entry name" value="HYBRID SIGNAL TRANSDUCTION HISTIDINE KINASE J"/>
    <property type="match status" value="1"/>
</dbReference>
<name>X0SKE8_9ZZZZ</name>
<dbReference type="PANTHER" id="PTHR45339:SF3">
    <property type="entry name" value="HISTIDINE KINASE"/>
    <property type="match status" value="1"/>
</dbReference>
<dbReference type="Gene3D" id="1.20.120.160">
    <property type="entry name" value="HPT domain"/>
    <property type="match status" value="1"/>
</dbReference>
<protein>
    <recommendedName>
        <fullName evidence="6">Response regulatory domain-containing protein</fullName>
    </recommendedName>
</protein>
<dbReference type="InterPro" id="IPR008207">
    <property type="entry name" value="Sig_transdc_His_kin_Hpt_dom"/>
</dbReference>
<dbReference type="PROSITE" id="PS50894">
    <property type="entry name" value="HPT"/>
    <property type="match status" value="1"/>
</dbReference>
<comment type="caution">
    <text evidence="5">The sequence shown here is derived from an EMBL/GenBank/DDBJ whole genome shotgun (WGS) entry which is preliminary data.</text>
</comment>
<dbReference type="InterPro" id="IPR011006">
    <property type="entry name" value="CheY-like_superfamily"/>
</dbReference>
<dbReference type="GO" id="GO:0035438">
    <property type="term" value="F:cyclic-di-GMP binding"/>
    <property type="evidence" value="ECO:0007669"/>
    <property type="project" value="InterPro"/>
</dbReference>
<keyword evidence="1" id="KW-0597">Phosphoprotein</keyword>
<feature type="compositionally biased region" description="Polar residues" evidence="2">
    <location>
        <begin position="304"/>
        <end position="317"/>
    </location>
</feature>
<dbReference type="SUPFAM" id="SSF52172">
    <property type="entry name" value="CheY-like"/>
    <property type="match status" value="1"/>
</dbReference>
<feature type="domain" description="HPt" evidence="4">
    <location>
        <begin position="216"/>
        <end position="307"/>
    </location>
</feature>
<feature type="domain" description="Response regulatory" evidence="3">
    <location>
        <begin position="92"/>
        <end position="206"/>
    </location>
</feature>
<dbReference type="InterPro" id="IPR036641">
    <property type="entry name" value="HPT_dom_sf"/>
</dbReference>
<dbReference type="SMART" id="SM00448">
    <property type="entry name" value="REC"/>
    <property type="match status" value="1"/>
</dbReference>
<reference evidence="5" key="1">
    <citation type="journal article" date="2014" name="Front. Microbiol.">
        <title>High frequency of phylogenetically diverse reductive dehalogenase-homologous genes in deep subseafloor sedimentary metagenomes.</title>
        <authorList>
            <person name="Kawai M."/>
            <person name="Futagami T."/>
            <person name="Toyoda A."/>
            <person name="Takaki Y."/>
            <person name="Nishi S."/>
            <person name="Hori S."/>
            <person name="Arai W."/>
            <person name="Tsubouchi T."/>
            <person name="Morono Y."/>
            <person name="Uchiyama I."/>
            <person name="Ito T."/>
            <person name="Fujiyama A."/>
            <person name="Inagaki F."/>
            <person name="Takami H."/>
        </authorList>
    </citation>
    <scope>NUCLEOTIDE SEQUENCE</scope>
    <source>
        <strain evidence="5">Expedition CK06-06</strain>
    </source>
</reference>
<evidence type="ECO:0000259" key="3">
    <source>
        <dbReference type="PROSITE" id="PS50110"/>
    </source>
</evidence>
<sequence>GLNSPFGRSHTISHLVRTRNLSRGGMSFLLGGFVHNNTRCTVLLATPHRALDDMCGTVVRCRYIEGNLHEVGVRFDQNIDPAAYCRAAVHARVLLAEDDPAVARLVVFHLEKLNARVDHAENGREAIDKAMQNAYDVILMDMDMPVIDGFGALRELRGGGYTGMIVAATGMTQPGDRERCLSAGCDGYIAKPYQRRELCDLLESLRDEPLFSRFRNDPSMIGIIDAFVVELPAKIRALQEAVVQRDVNRLQHLTRALKGEGSSYGFDVITEAAARIEKALIEGFSLEDVSKDTAELVKLCRQARSSAGITESRPTSTSKKEEDEFA</sequence>
<organism evidence="5">
    <name type="scientific">marine sediment metagenome</name>
    <dbReference type="NCBI Taxonomy" id="412755"/>
    <lineage>
        <taxon>unclassified sequences</taxon>
        <taxon>metagenomes</taxon>
        <taxon>ecological metagenomes</taxon>
    </lineage>
</organism>
<dbReference type="GO" id="GO:0005886">
    <property type="term" value="C:plasma membrane"/>
    <property type="evidence" value="ECO:0007669"/>
    <property type="project" value="UniProtKB-SubCell"/>
</dbReference>
<feature type="region of interest" description="Disordered" evidence="2">
    <location>
        <begin position="304"/>
        <end position="326"/>
    </location>
</feature>
<evidence type="ECO:0000256" key="1">
    <source>
        <dbReference type="ARBA" id="ARBA00022553"/>
    </source>
</evidence>
<evidence type="ECO:0000313" key="5">
    <source>
        <dbReference type="EMBL" id="GAF81553.1"/>
    </source>
</evidence>
<feature type="non-terminal residue" evidence="5">
    <location>
        <position position="326"/>
    </location>
</feature>
<dbReference type="Pfam" id="PF00072">
    <property type="entry name" value="Response_reg"/>
    <property type="match status" value="1"/>
</dbReference>
<accession>X0SKE8</accession>